<sequence>MKRYTVTGKQIGRKIPGRKPVRKWVEPAGRKNPFEQQGRGLRSRFLGWFRFWAIVLCPGLGQLSEPVKDKRWYRNRVAGERLLKRFDCSKEVGPLGDRQSLGL</sequence>
<name>A0AAV4VP97_9ARAC</name>
<keyword evidence="2" id="KW-1185">Reference proteome</keyword>
<dbReference type="AlphaFoldDB" id="A0AAV4VP97"/>
<accession>A0AAV4VP97</accession>
<reference evidence="1 2" key="1">
    <citation type="submission" date="2021-06" db="EMBL/GenBank/DDBJ databases">
        <title>Caerostris darwini draft genome.</title>
        <authorList>
            <person name="Kono N."/>
            <person name="Arakawa K."/>
        </authorList>
    </citation>
    <scope>NUCLEOTIDE SEQUENCE [LARGE SCALE GENOMIC DNA]</scope>
</reference>
<organism evidence="1 2">
    <name type="scientific">Caerostris darwini</name>
    <dbReference type="NCBI Taxonomy" id="1538125"/>
    <lineage>
        <taxon>Eukaryota</taxon>
        <taxon>Metazoa</taxon>
        <taxon>Ecdysozoa</taxon>
        <taxon>Arthropoda</taxon>
        <taxon>Chelicerata</taxon>
        <taxon>Arachnida</taxon>
        <taxon>Araneae</taxon>
        <taxon>Araneomorphae</taxon>
        <taxon>Entelegynae</taxon>
        <taxon>Araneoidea</taxon>
        <taxon>Araneidae</taxon>
        <taxon>Caerostris</taxon>
    </lineage>
</organism>
<evidence type="ECO:0000313" key="1">
    <source>
        <dbReference type="EMBL" id="GIY71656.1"/>
    </source>
</evidence>
<evidence type="ECO:0000313" key="2">
    <source>
        <dbReference type="Proteomes" id="UP001054837"/>
    </source>
</evidence>
<comment type="caution">
    <text evidence="1">The sequence shown here is derived from an EMBL/GenBank/DDBJ whole genome shotgun (WGS) entry which is preliminary data.</text>
</comment>
<protein>
    <submittedName>
        <fullName evidence="1">Uncharacterized protein</fullName>
    </submittedName>
</protein>
<gene>
    <name evidence="1" type="ORF">CDAR_259591</name>
</gene>
<dbReference type="Proteomes" id="UP001054837">
    <property type="component" value="Unassembled WGS sequence"/>
</dbReference>
<proteinExistence type="predicted"/>
<dbReference type="EMBL" id="BPLQ01013371">
    <property type="protein sequence ID" value="GIY71656.1"/>
    <property type="molecule type" value="Genomic_DNA"/>
</dbReference>